<dbReference type="SUPFAM" id="SSF55166">
    <property type="entry name" value="Hedgehog/DD-peptidase"/>
    <property type="match status" value="1"/>
</dbReference>
<dbReference type="PROSITE" id="PS51257">
    <property type="entry name" value="PROKAR_LIPOPROTEIN"/>
    <property type="match status" value="1"/>
</dbReference>
<dbReference type="KEGG" id="srq:SR187_5560"/>
<evidence type="ECO:0000313" key="5">
    <source>
        <dbReference type="Proteomes" id="UP000269331"/>
    </source>
</evidence>
<protein>
    <submittedName>
        <fullName evidence="4">D-alanyl-D-alanine carboxypeptidase</fullName>
    </submittedName>
</protein>
<evidence type="ECO:0000259" key="3">
    <source>
        <dbReference type="Pfam" id="PF02557"/>
    </source>
</evidence>
<dbReference type="InterPro" id="IPR009045">
    <property type="entry name" value="Zn_M74/Hedgehog-like"/>
</dbReference>
<sequence>MKENGVFIEMKRSFILMIPMVLLLAACNQKASQTTTGSSSTNSSSSAVVSTTNSTTTTEQSTSDSTATEKSQEETTTNTGTVTKAHFNGSYYSVQGKYGEVIIANKKHPLAADYAPGENPTAAAAFRRLMADMQALGFGISNSYSGFRSYAHQASVYQSYVNQEGQAAADTYSARPGYSEHQTGLAFDLLDTSGNLLEEPKASQWLATNAHNYGFVVRYLPGKEHITGYMAESWHVRYIGEEATDIYNSGLTLEEYYSVPGGDY</sequence>
<dbReference type="AlphaFoldDB" id="A0A2Z5TN50"/>
<name>A0A2Z5TN50_9STRE</name>
<dbReference type="EMBL" id="AP018400">
    <property type="protein sequence ID" value="BBA92717.1"/>
    <property type="molecule type" value="Genomic_DNA"/>
</dbReference>
<dbReference type="Proteomes" id="UP000269331">
    <property type="component" value="Chromosome"/>
</dbReference>
<evidence type="ECO:0000313" key="4">
    <source>
        <dbReference type="EMBL" id="BBA92717.1"/>
    </source>
</evidence>
<feature type="signal peptide" evidence="2">
    <location>
        <begin position="1"/>
        <end position="31"/>
    </location>
</feature>
<dbReference type="PANTHER" id="PTHR34385:SF1">
    <property type="entry name" value="PEPTIDOGLYCAN L-ALANYL-D-GLUTAMATE ENDOPEPTIDASE CWLK"/>
    <property type="match status" value="1"/>
</dbReference>
<organism evidence="4 5">
    <name type="scientific">Streptococcus ruminantium</name>
    <dbReference type="NCBI Taxonomy" id="1917441"/>
    <lineage>
        <taxon>Bacteria</taxon>
        <taxon>Bacillati</taxon>
        <taxon>Bacillota</taxon>
        <taxon>Bacilli</taxon>
        <taxon>Lactobacillales</taxon>
        <taxon>Streptococcaceae</taxon>
        <taxon>Streptococcus</taxon>
    </lineage>
</organism>
<dbReference type="Gene3D" id="3.30.1380.10">
    <property type="match status" value="1"/>
</dbReference>
<dbReference type="NCBIfam" id="NF041194">
    <property type="entry name" value="LD_carboxy_LdcB"/>
    <property type="match status" value="1"/>
</dbReference>
<keyword evidence="4" id="KW-0378">Hydrolase</keyword>
<accession>A0A2Z5TN50</accession>
<proteinExistence type="predicted"/>
<dbReference type="Pfam" id="PF02557">
    <property type="entry name" value="VanY"/>
    <property type="match status" value="1"/>
</dbReference>
<evidence type="ECO:0000256" key="2">
    <source>
        <dbReference type="SAM" id="SignalP"/>
    </source>
</evidence>
<dbReference type="InterPro" id="IPR058193">
    <property type="entry name" value="VanY/YodJ_core_dom"/>
</dbReference>
<dbReference type="CDD" id="cd14852">
    <property type="entry name" value="LD-carboxypeptidase"/>
    <property type="match status" value="1"/>
</dbReference>
<dbReference type="PANTHER" id="PTHR34385">
    <property type="entry name" value="D-ALANYL-D-ALANINE CARBOXYPEPTIDASE"/>
    <property type="match status" value="1"/>
</dbReference>
<evidence type="ECO:0000256" key="1">
    <source>
        <dbReference type="SAM" id="MobiDB-lite"/>
    </source>
</evidence>
<keyword evidence="4" id="KW-0645">Protease</keyword>
<dbReference type="InterPro" id="IPR003709">
    <property type="entry name" value="VanY-like_core_dom"/>
</dbReference>
<dbReference type="InterPro" id="IPR052179">
    <property type="entry name" value="DD-CPase-like"/>
</dbReference>
<keyword evidence="2" id="KW-0732">Signal</keyword>
<dbReference type="GO" id="GO:0006508">
    <property type="term" value="P:proteolysis"/>
    <property type="evidence" value="ECO:0007669"/>
    <property type="project" value="InterPro"/>
</dbReference>
<feature type="domain" description="D-alanyl-D-alanine carboxypeptidase-like core" evidence="3">
    <location>
        <begin position="120"/>
        <end position="240"/>
    </location>
</feature>
<keyword evidence="4" id="KW-0121">Carboxypeptidase</keyword>
<gene>
    <name evidence="4" type="ORF">SR187_5560</name>
</gene>
<feature type="region of interest" description="Disordered" evidence="1">
    <location>
        <begin position="33"/>
        <end position="82"/>
    </location>
</feature>
<feature type="chain" id="PRO_5016410621" evidence="2">
    <location>
        <begin position="32"/>
        <end position="264"/>
    </location>
</feature>
<dbReference type="GO" id="GO:0004180">
    <property type="term" value="F:carboxypeptidase activity"/>
    <property type="evidence" value="ECO:0007669"/>
    <property type="project" value="UniProtKB-KW"/>
</dbReference>
<reference evidence="4 5" key="1">
    <citation type="journal article" date="2018" name="Genome Biol. Evol.">
        <title>Complete Genome Sequence of Streptococcus ruminantium sp. nov. GUT-187T (=DSM 104980T =JCM 31869T), the Type Strain of S. ruminantium, and Comparison with Genome Sequences of Streptococcus suis Strains.</title>
        <authorList>
            <person name="Tohya M."/>
            <person name="Sekizaki T."/>
            <person name="Miyoshi-Akiyama T."/>
        </authorList>
    </citation>
    <scope>NUCLEOTIDE SEQUENCE [LARGE SCALE GENOMIC DNA]</scope>
    <source>
        <strain evidence="4 5">GUT187T</strain>
    </source>
</reference>